<proteinExistence type="predicted"/>
<accession>A0A2M7VK69</accession>
<feature type="domain" description="Phosphoribosyltransferase" evidence="1">
    <location>
        <begin position="19"/>
        <end position="69"/>
    </location>
</feature>
<dbReference type="Gene3D" id="3.40.50.2020">
    <property type="match status" value="1"/>
</dbReference>
<feature type="non-terminal residue" evidence="2">
    <location>
        <position position="85"/>
    </location>
</feature>
<dbReference type="AlphaFoldDB" id="A0A2M7VK69"/>
<dbReference type="InterPro" id="IPR029057">
    <property type="entry name" value="PRTase-like"/>
</dbReference>
<dbReference type="InterPro" id="IPR000836">
    <property type="entry name" value="PRTase_dom"/>
</dbReference>
<name>A0A2M7VK69_9BACT</name>
<reference evidence="3" key="1">
    <citation type="submission" date="2017-09" db="EMBL/GenBank/DDBJ databases">
        <title>Depth-based differentiation of microbial function through sediment-hosted aquifers and enrichment of novel symbionts in the deep terrestrial subsurface.</title>
        <authorList>
            <person name="Probst A.J."/>
            <person name="Ladd B."/>
            <person name="Jarett J.K."/>
            <person name="Geller-Mcgrath D.E."/>
            <person name="Sieber C.M.K."/>
            <person name="Emerson J.B."/>
            <person name="Anantharaman K."/>
            <person name="Thomas B.C."/>
            <person name="Malmstrom R."/>
            <person name="Stieglmeier M."/>
            <person name="Klingl A."/>
            <person name="Woyke T."/>
            <person name="Ryan C.M."/>
            <person name="Banfield J.F."/>
        </authorList>
    </citation>
    <scope>NUCLEOTIDE SEQUENCE [LARGE SCALE GENOMIC DNA]</scope>
</reference>
<dbReference type="CDD" id="cd06223">
    <property type="entry name" value="PRTases_typeI"/>
    <property type="match status" value="1"/>
</dbReference>
<comment type="caution">
    <text evidence="2">The sequence shown here is derived from an EMBL/GenBank/DDBJ whole genome shotgun (WGS) entry which is preliminary data.</text>
</comment>
<evidence type="ECO:0000313" key="3">
    <source>
        <dbReference type="Proteomes" id="UP000231469"/>
    </source>
</evidence>
<evidence type="ECO:0000313" key="2">
    <source>
        <dbReference type="EMBL" id="PJA02245.1"/>
    </source>
</evidence>
<sequence length="85" mass="9370">MILIQFSVKFKVMFRNRTEAGKKLAEKLIKYKANKEAIILALPRGGVPVAFEGAKKLKIPIDLIIVRKLPIPDNPEAGIGALSET</sequence>
<organism evidence="2 3">
    <name type="scientific">bacterium (Candidatus Gribaldobacteria) CG_4_10_14_0_2_um_filter_36_18</name>
    <dbReference type="NCBI Taxonomy" id="2014264"/>
    <lineage>
        <taxon>Bacteria</taxon>
        <taxon>Candidatus Gribaldobacteria</taxon>
    </lineage>
</organism>
<dbReference type="Pfam" id="PF00156">
    <property type="entry name" value="Pribosyltran"/>
    <property type="match status" value="1"/>
</dbReference>
<evidence type="ECO:0000259" key="1">
    <source>
        <dbReference type="Pfam" id="PF00156"/>
    </source>
</evidence>
<dbReference type="Proteomes" id="UP000231469">
    <property type="component" value="Unassembled WGS sequence"/>
</dbReference>
<dbReference type="Gene3D" id="3.30.1310.20">
    <property type="entry name" value="PRTase-like"/>
    <property type="match status" value="1"/>
</dbReference>
<protein>
    <recommendedName>
        <fullName evidence="1">Phosphoribosyltransferase domain-containing protein</fullName>
    </recommendedName>
</protein>
<gene>
    <name evidence="2" type="ORF">COX73_01805</name>
</gene>
<dbReference type="EMBL" id="PFPS01000074">
    <property type="protein sequence ID" value="PJA02245.1"/>
    <property type="molecule type" value="Genomic_DNA"/>
</dbReference>
<dbReference type="SUPFAM" id="SSF53271">
    <property type="entry name" value="PRTase-like"/>
    <property type="match status" value="1"/>
</dbReference>